<keyword evidence="2" id="KW-0812">Transmembrane</keyword>
<keyword evidence="1 3" id="KW-0732">Signal</keyword>
<evidence type="ECO:0000313" key="6">
    <source>
        <dbReference type="Proteomes" id="UP000057158"/>
    </source>
</evidence>
<dbReference type="PANTHER" id="PTHR35038:SF8">
    <property type="entry name" value="C-TYPE POLYHEME CYTOCHROME OMCC"/>
    <property type="match status" value="1"/>
</dbReference>
<keyword evidence="2" id="KW-0472">Membrane</keyword>
<dbReference type="PANTHER" id="PTHR35038">
    <property type="entry name" value="DISSIMILATORY SULFITE REDUCTASE SIRA"/>
    <property type="match status" value="1"/>
</dbReference>
<accession>A0A0M3QG50</accession>
<sequence>MMNSPLFFRTLLSAVVMAAVFLQPPSALAQVTENSCLQCHESQTGRLGEPVTLWRTSIHADNGIACHSCHGGDPALMSMEAMAPGRGFLGVPAETDIPDFCGRCHVGVREDYLKSAHGRALGKGGPQCVTCHGNHRVMKASPALINPQDCSRCHEYGRAGEIKGAVEETDRLIGVLEGDLADLHRAGIATKEMEGELFSLRNSFHRLFHSVEVEKVRAETARVRDDLEKIRVQVEQIQQTLFVRKVGGGIVVGLLVVAGLLAAFIRRTYHEEEA</sequence>
<organism evidence="5 6">
    <name type="scientific">Desulfuromonas soudanensis</name>
    <dbReference type="NCBI Taxonomy" id="1603606"/>
    <lineage>
        <taxon>Bacteria</taxon>
        <taxon>Pseudomonadati</taxon>
        <taxon>Thermodesulfobacteriota</taxon>
        <taxon>Desulfuromonadia</taxon>
        <taxon>Desulfuromonadales</taxon>
        <taxon>Desulfuromonadaceae</taxon>
        <taxon>Desulfuromonas</taxon>
    </lineage>
</organism>
<dbReference type="RefSeq" id="WP_082351249.1">
    <property type="nucleotide sequence ID" value="NZ_CP010802.1"/>
</dbReference>
<dbReference type="Pfam" id="PF13435">
    <property type="entry name" value="Cytochrome_C554"/>
    <property type="match status" value="1"/>
</dbReference>
<keyword evidence="6" id="KW-1185">Reference proteome</keyword>
<evidence type="ECO:0000259" key="4">
    <source>
        <dbReference type="Pfam" id="PF13435"/>
    </source>
</evidence>
<dbReference type="STRING" id="1603606.DSOUD_2440"/>
<evidence type="ECO:0000256" key="3">
    <source>
        <dbReference type="SAM" id="SignalP"/>
    </source>
</evidence>
<dbReference type="InterPro" id="IPR036280">
    <property type="entry name" value="Multihaem_cyt_sf"/>
</dbReference>
<keyword evidence="2" id="KW-1133">Transmembrane helix</keyword>
<dbReference type="Proteomes" id="UP000057158">
    <property type="component" value="Chromosome"/>
</dbReference>
<dbReference type="AlphaFoldDB" id="A0A0M3QG50"/>
<feature type="signal peptide" evidence="3">
    <location>
        <begin position="1"/>
        <end position="29"/>
    </location>
</feature>
<gene>
    <name evidence="5" type="ORF">DSOUD_2440</name>
</gene>
<feature type="domain" description="Cytochrome c-552/4" evidence="4">
    <location>
        <begin position="31"/>
        <end position="71"/>
    </location>
</feature>
<name>A0A0M3QG50_9BACT</name>
<protein>
    <submittedName>
        <fullName evidence="5">Putative multiheme cytochrome c</fullName>
    </submittedName>
</protein>
<dbReference type="Gene3D" id="3.90.10.10">
    <property type="entry name" value="Cytochrome C3"/>
    <property type="match status" value="1"/>
</dbReference>
<evidence type="ECO:0000313" key="5">
    <source>
        <dbReference type="EMBL" id="ALC17193.1"/>
    </source>
</evidence>
<feature type="chain" id="PRO_5005787599" evidence="3">
    <location>
        <begin position="30"/>
        <end position="274"/>
    </location>
</feature>
<dbReference type="InterPro" id="IPR023155">
    <property type="entry name" value="Cyt_c-552/4"/>
</dbReference>
<feature type="transmembrane region" description="Helical" evidence="2">
    <location>
        <begin position="246"/>
        <end position="265"/>
    </location>
</feature>
<evidence type="ECO:0000256" key="1">
    <source>
        <dbReference type="ARBA" id="ARBA00022729"/>
    </source>
</evidence>
<dbReference type="KEGG" id="des:DSOUD_2440"/>
<proteinExistence type="predicted"/>
<dbReference type="InterPro" id="IPR051829">
    <property type="entry name" value="Multiheme_Cytochr_ET"/>
</dbReference>
<dbReference type="SUPFAM" id="SSF48695">
    <property type="entry name" value="Multiheme cytochromes"/>
    <property type="match status" value="1"/>
</dbReference>
<dbReference type="EMBL" id="CP010802">
    <property type="protein sequence ID" value="ALC17193.1"/>
    <property type="molecule type" value="Genomic_DNA"/>
</dbReference>
<dbReference type="PATRIC" id="fig|1603606.3.peg.2637"/>
<evidence type="ECO:0000256" key="2">
    <source>
        <dbReference type="SAM" id="Phobius"/>
    </source>
</evidence>
<reference evidence="5 6" key="1">
    <citation type="submission" date="2015-07" db="EMBL/GenBank/DDBJ databases">
        <title>Isolation and Genomic Characterization of a Novel Halophilic Metal-Reducing Deltaproteobacterium from the Deep Subsurface.</title>
        <authorList>
            <person name="Badalamenti J.P."/>
            <person name="Summers Z.M."/>
            <person name="Gralnick J.A."/>
            <person name="Bond D.R."/>
        </authorList>
    </citation>
    <scope>NUCLEOTIDE SEQUENCE [LARGE SCALE GENOMIC DNA]</scope>
    <source>
        <strain evidence="5 6">WTL</strain>
    </source>
</reference>